<dbReference type="AlphaFoldDB" id="A0A518DJN6"/>
<feature type="domain" description="Gfo/Idh/MocA-like oxidoreductase N-terminal" evidence="2">
    <location>
        <begin position="33"/>
        <end position="156"/>
    </location>
</feature>
<sequence length="430" mass="48042" precursor="true">MPATRRVFLQSSAAAVAASAIAAPARTDANSTIRAAVLGLHGRGRTHVEHLERVPGVEVAVLCDPDEVVLRKAAEDFEKKYGRKVATETDLRKVNDRKDVDVVSVATPNHWHTLATIWACQAGKDVYVEKPGSHNLFEGRKMIEAAKRYDRIVQHGVQLRSNPALQEAVQKMRDGVIGDVYLARGLVYRRRPSIGNKPNATPPKTLNWDLWQGPAQERPYSERYVHYNWHWHWDYGNGDVANQGVHETDMCLWGLGVGLPDEVQAMGGKFLWDDDKETPELLSSCFKYRDAKKMIEFEVRPWDTNDEQGVGVGNLFYGTEGYLAVNGYNGYKTFLGAKREPGPSGSEGDPLGRHFKNFIDAVRSRDASSLNGPVETAHTSSALAHLGNISYRLGRRLEFNPKTETFVGDPEADAMLTRQYREPYVVPEVV</sequence>
<evidence type="ECO:0000313" key="5">
    <source>
        <dbReference type="Proteomes" id="UP000317429"/>
    </source>
</evidence>
<feature type="domain" description="Gfo/Idh/MocA-like oxidoreductase bacterial type C-terminal" evidence="3">
    <location>
        <begin position="201"/>
        <end position="251"/>
    </location>
</feature>
<evidence type="ECO:0000259" key="3">
    <source>
        <dbReference type="Pfam" id="PF19051"/>
    </source>
</evidence>
<accession>A0A518DJN6</accession>
<keyword evidence="4" id="KW-0378">Hydrolase</keyword>
<keyword evidence="1" id="KW-0732">Signal</keyword>
<keyword evidence="5" id="KW-1185">Reference proteome</keyword>
<dbReference type="InterPro" id="IPR050463">
    <property type="entry name" value="Gfo/Idh/MocA_oxidrdct_glycsds"/>
</dbReference>
<dbReference type="SUPFAM" id="SSF51735">
    <property type="entry name" value="NAD(P)-binding Rossmann-fold domains"/>
    <property type="match status" value="1"/>
</dbReference>
<dbReference type="InterPro" id="IPR000683">
    <property type="entry name" value="Gfo/Idh/MocA-like_OxRdtase_N"/>
</dbReference>
<feature type="chain" id="PRO_5022170646" evidence="1">
    <location>
        <begin position="23"/>
        <end position="430"/>
    </location>
</feature>
<dbReference type="OrthoDB" id="9788246at2"/>
<organism evidence="4 5">
    <name type="scientific">Pirellulimonas nuda</name>
    <dbReference type="NCBI Taxonomy" id="2528009"/>
    <lineage>
        <taxon>Bacteria</taxon>
        <taxon>Pseudomonadati</taxon>
        <taxon>Planctomycetota</taxon>
        <taxon>Planctomycetia</taxon>
        <taxon>Pirellulales</taxon>
        <taxon>Lacipirellulaceae</taxon>
        <taxon>Pirellulimonas</taxon>
    </lineage>
</organism>
<protein>
    <submittedName>
        <fullName evidence="4">Alpha-N-acetylgalactosaminidase</fullName>
        <ecNumber evidence="4">3.2.1.49</ecNumber>
    </submittedName>
</protein>
<dbReference type="Gene3D" id="3.40.50.720">
    <property type="entry name" value="NAD(P)-binding Rossmann-like Domain"/>
    <property type="match status" value="1"/>
</dbReference>
<gene>
    <name evidence="4" type="primary">nagA_2</name>
    <name evidence="4" type="ORF">Pla175_50820</name>
</gene>
<dbReference type="GO" id="GO:0000166">
    <property type="term" value="F:nucleotide binding"/>
    <property type="evidence" value="ECO:0007669"/>
    <property type="project" value="InterPro"/>
</dbReference>
<name>A0A518DJN6_9BACT</name>
<dbReference type="EC" id="3.2.1.49" evidence="4"/>
<dbReference type="Proteomes" id="UP000317429">
    <property type="component" value="Chromosome"/>
</dbReference>
<evidence type="ECO:0000313" key="4">
    <source>
        <dbReference type="EMBL" id="QDU91652.1"/>
    </source>
</evidence>
<dbReference type="KEGG" id="pnd:Pla175_50820"/>
<keyword evidence="4" id="KW-0326">Glycosidase</keyword>
<dbReference type="GO" id="GO:0008456">
    <property type="term" value="F:alpha-N-acetylgalactosaminidase activity"/>
    <property type="evidence" value="ECO:0007669"/>
    <property type="project" value="UniProtKB-EC"/>
</dbReference>
<feature type="domain" description="Gfo/Idh/MocA-like oxidoreductase bacterial type C-terminal" evidence="3">
    <location>
        <begin position="354"/>
        <end position="425"/>
    </location>
</feature>
<evidence type="ECO:0000256" key="1">
    <source>
        <dbReference type="SAM" id="SignalP"/>
    </source>
</evidence>
<dbReference type="PANTHER" id="PTHR43818">
    <property type="entry name" value="BCDNA.GH03377"/>
    <property type="match status" value="1"/>
</dbReference>
<reference evidence="4 5" key="1">
    <citation type="submission" date="2019-02" db="EMBL/GenBank/DDBJ databases">
        <title>Deep-cultivation of Planctomycetes and their phenomic and genomic characterization uncovers novel biology.</title>
        <authorList>
            <person name="Wiegand S."/>
            <person name="Jogler M."/>
            <person name="Boedeker C."/>
            <person name="Pinto D."/>
            <person name="Vollmers J."/>
            <person name="Rivas-Marin E."/>
            <person name="Kohn T."/>
            <person name="Peeters S.H."/>
            <person name="Heuer A."/>
            <person name="Rast P."/>
            <person name="Oberbeckmann S."/>
            <person name="Bunk B."/>
            <person name="Jeske O."/>
            <person name="Meyerdierks A."/>
            <person name="Storesund J.E."/>
            <person name="Kallscheuer N."/>
            <person name="Luecker S."/>
            <person name="Lage O.M."/>
            <person name="Pohl T."/>
            <person name="Merkel B.J."/>
            <person name="Hornburger P."/>
            <person name="Mueller R.-W."/>
            <person name="Bruemmer F."/>
            <person name="Labrenz M."/>
            <person name="Spormann A.M."/>
            <person name="Op den Camp H."/>
            <person name="Overmann J."/>
            <person name="Amann R."/>
            <person name="Jetten M.S.M."/>
            <person name="Mascher T."/>
            <person name="Medema M.H."/>
            <person name="Devos D.P."/>
            <person name="Kaster A.-K."/>
            <person name="Ovreas L."/>
            <person name="Rohde M."/>
            <person name="Galperin M.Y."/>
            <person name="Jogler C."/>
        </authorList>
    </citation>
    <scope>NUCLEOTIDE SEQUENCE [LARGE SCALE GENOMIC DNA]</scope>
    <source>
        <strain evidence="4 5">Pla175</strain>
    </source>
</reference>
<dbReference type="SUPFAM" id="SSF55347">
    <property type="entry name" value="Glyceraldehyde-3-phosphate dehydrogenase-like, C-terminal domain"/>
    <property type="match status" value="1"/>
</dbReference>
<dbReference type="PROSITE" id="PS51318">
    <property type="entry name" value="TAT"/>
    <property type="match status" value="1"/>
</dbReference>
<feature type="signal peptide" evidence="1">
    <location>
        <begin position="1"/>
        <end position="22"/>
    </location>
</feature>
<dbReference type="Gene3D" id="3.30.360.10">
    <property type="entry name" value="Dihydrodipicolinate Reductase, domain 2"/>
    <property type="match status" value="1"/>
</dbReference>
<dbReference type="InterPro" id="IPR006311">
    <property type="entry name" value="TAT_signal"/>
</dbReference>
<evidence type="ECO:0000259" key="2">
    <source>
        <dbReference type="Pfam" id="PF01408"/>
    </source>
</evidence>
<dbReference type="EMBL" id="CP036291">
    <property type="protein sequence ID" value="QDU91652.1"/>
    <property type="molecule type" value="Genomic_DNA"/>
</dbReference>
<dbReference type="Pfam" id="PF01408">
    <property type="entry name" value="GFO_IDH_MocA"/>
    <property type="match status" value="1"/>
</dbReference>
<dbReference type="PANTHER" id="PTHR43818:SF5">
    <property type="entry name" value="OXIDOREDUCTASE FAMILY PROTEIN"/>
    <property type="match status" value="1"/>
</dbReference>
<proteinExistence type="predicted"/>
<dbReference type="InterPro" id="IPR036291">
    <property type="entry name" value="NAD(P)-bd_dom_sf"/>
</dbReference>
<dbReference type="InterPro" id="IPR043906">
    <property type="entry name" value="Gfo/Idh/MocA_OxRdtase_bact_C"/>
</dbReference>
<dbReference type="Pfam" id="PF19051">
    <property type="entry name" value="GFO_IDH_MocA_C2"/>
    <property type="match status" value="2"/>
</dbReference>
<dbReference type="RefSeq" id="WP_145291813.1">
    <property type="nucleotide sequence ID" value="NZ_CP036291.1"/>
</dbReference>